<dbReference type="Pfam" id="PF22491">
    <property type="entry name" value="DUF6988"/>
    <property type="match status" value="1"/>
</dbReference>
<dbReference type="InterPro" id="IPR054257">
    <property type="entry name" value="DUF6988"/>
</dbReference>
<dbReference type="Proteomes" id="UP000238281">
    <property type="component" value="Unassembled WGS sequence"/>
</dbReference>
<evidence type="ECO:0000313" key="2">
    <source>
        <dbReference type="Proteomes" id="UP000238281"/>
    </source>
</evidence>
<accession>A0A2S9T161</accession>
<gene>
    <name evidence="1" type="ORF">CJ673_10110</name>
</gene>
<comment type="caution">
    <text evidence="1">The sequence shown here is derived from an EMBL/GenBank/DDBJ whole genome shotgun (WGS) entry which is preliminary data.</text>
</comment>
<evidence type="ECO:0000313" key="1">
    <source>
        <dbReference type="EMBL" id="PRM92587.1"/>
    </source>
</evidence>
<dbReference type="EMBL" id="NXGE01000009">
    <property type="protein sequence ID" value="PRM92587.1"/>
    <property type="molecule type" value="Genomic_DNA"/>
</dbReference>
<organism evidence="1 2">
    <name type="scientific">Aliarcobacter cryaerophilus</name>
    <dbReference type="NCBI Taxonomy" id="28198"/>
    <lineage>
        <taxon>Bacteria</taxon>
        <taxon>Pseudomonadati</taxon>
        <taxon>Campylobacterota</taxon>
        <taxon>Epsilonproteobacteria</taxon>
        <taxon>Campylobacterales</taxon>
        <taxon>Arcobacteraceae</taxon>
        <taxon>Aliarcobacter</taxon>
    </lineage>
</organism>
<dbReference type="RefSeq" id="WP_026806306.1">
    <property type="nucleotide sequence ID" value="NZ_NERP01000011.1"/>
</dbReference>
<sequence length="206" mass="23983">MSLKDEIKKYLIDDIELVKKIEKLMIKVDIISDNKRDMLLAGFSRNVLSHFISINYLMEKKLYNSAFALERIFFENIIKLKYMYYIMDDPKIVTIYDANSWDKHFPSIGDMATKIDEKLETNFYSNVKQNAYKIMNDYTHTGANQIARNFGESDASIESNFSDELILDTLKGNKTLLKTAMIVFLEGIGLKNAFITKDEIEAYLEY</sequence>
<reference evidence="1 2" key="1">
    <citation type="submission" date="2017-09" db="EMBL/GenBank/DDBJ databases">
        <title>Reassesment of A. cryaerophilus.</title>
        <authorList>
            <person name="Perez-Cataluna A."/>
            <person name="Collado L."/>
            <person name="Salgado O."/>
            <person name="Lefinanco V."/>
            <person name="Figueras M.J."/>
        </authorList>
    </citation>
    <scope>NUCLEOTIDE SEQUENCE [LARGE SCALE GENOMIC DNA]</scope>
    <source>
        <strain evidence="1 2">LMG 10210</strain>
    </source>
</reference>
<dbReference type="AlphaFoldDB" id="A0A2S9T161"/>
<proteinExistence type="predicted"/>
<protein>
    <submittedName>
        <fullName evidence="1">Uncharacterized protein</fullName>
    </submittedName>
</protein>
<name>A0A2S9T161_9BACT</name>